<evidence type="ECO:0000313" key="3">
    <source>
        <dbReference type="Proteomes" id="UP000823775"/>
    </source>
</evidence>
<accession>A0ABS8RTL4</accession>
<comment type="caution">
    <text evidence="2">The sequence shown here is derived from an EMBL/GenBank/DDBJ whole genome shotgun (WGS) entry which is preliminary data.</text>
</comment>
<organism evidence="2 3">
    <name type="scientific">Datura stramonium</name>
    <name type="common">Jimsonweed</name>
    <name type="synonym">Common thornapple</name>
    <dbReference type="NCBI Taxonomy" id="4076"/>
    <lineage>
        <taxon>Eukaryota</taxon>
        <taxon>Viridiplantae</taxon>
        <taxon>Streptophyta</taxon>
        <taxon>Embryophyta</taxon>
        <taxon>Tracheophyta</taxon>
        <taxon>Spermatophyta</taxon>
        <taxon>Magnoliopsida</taxon>
        <taxon>eudicotyledons</taxon>
        <taxon>Gunneridae</taxon>
        <taxon>Pentapetalae</taxon>
        <taxon>asterids</taxon>
        <taxon>lamiids</taxon>
        <taxon>Solanales</taxon>
        <taxon>Solanaceae</taxon>
        <taxon>Solanoideae</taxon>
        <taxon>Datureae</taxon>
        <taxon>Datura</taxon>
    </lineage>
</organism>
<keyword evidence="1" id="KW-0472">Membrane</keyword>
<sequence>MGEWDDPLHPQMRKSGATRYCKQRLVVLDDVETLTLTPSYVSLAKPSRLIRRLPPSVPHRRRLTINHANREETTIHFWGPKSSIKPSLILIHGFGPHGVWQWRPQNNILFMLSIYTFLAYSSAFTTVFHTHTTGLRFFKQPASSSFSRNLVFKSVPSLGLVMVDL</sequence>
<gene>
    <name evidence="2" type="ORF">HAX54_002196</name>
</gene>
<feature type="transmembrane region" description="Helical" evidence="1">
    <location>
        <begin position="108"/>
        <end position="129"/>
    </location>
</feature>
<evidence type="ECO:0000313" key="2">
    <source>
        <dbReference type="EMBL" id="MCD7449893.1"/>
    </source>
</evidence>
<keyword evidence="1" id="KW-1133">Transmembrane helix</keyword>
<keyword evidence="3" id="KW-1185">Reference proteome</keyword>
<evidence type="ECO:0000256" key="1">
    <source>
        <dbReference type="SAM" id="Phobius"/>
    </source>
</evidence>
<name>A0ABS8RTL4_DATST</name>
<proteinExistence type="predicted"/>
<dbReference type="Proteomes" id="UP000823775">
    <property type="component" value="Unassembled WGS sequence"/>
</dbReference>
<protein>
    <submittedName>
        <fullName evidence="2">Uncharacterized protein</fullName>
    </submittedName>
</protein>
<keyword evidence="1" id="KW-0812">Transmembrane</keyword>
<dbReference type="EMBL" id="JACEIK010000110">
    <property type="protein sequence ID" value="MCD7449893.1"/>
    <property type="molecule type" value="Genomic_DNA"/>
</dbReference>
<reference evidence="2 3" key="1">
    <citation type="journal article" date="2021" name="BMC Genomics">
        <title>Datura genome reveals duplications of psychoactive alkaloid biosynthetic genes and high mutation rate following tissue culture.</title>
        <authorList>
            <person name="Rajewski A."/>
            <person name="Carter-House D."/>
            <person name="Stajich J."/>
            <person name="Litt A."/>
        </authorList>
    </citation>
    <scope>NUCLEOTIDE SEQUENCE [LARGE SCALE GENOMIC DNA]</scope>
    <source>
        <strain evidence="2">AR-01</strain>
    </source>
</reference>